<dbReference type="GO" id="GO:0008782">
    <property type="term" value="F:adenosylhomocysteine nucleosidase activity"/>
    <property type="evidence" value="ECO:0007669"/>
    <property type="project" value="TreeGrafter"/>
</dbReference>
<feature type="domain" description="Nucleoside phosphorylase" evidence="3">
    <location>
        <begin position="51"/>
        <end position="220"/>
    </location>
</feature>
<dbReference type="Gene3D" id="3.40.50.1580">
    <property type="entry name" value="Nucleoside phosphorylase domain"/>
    <property type="match status" value="1"/>
</dbReference>
<comment type="function">
    <text evidence="1">Catalyzes the hydrolysis of futalosine (FL) to dehypoxanthine futalosine (DHFL) and hypoxanthine, a step in the biosynthesis of menaquinone (MK, vitamin K2).</text>
</comment>
<comment type="caution">
    <text evidence="4">The sequence shown here is derived from an EMBL/GenBank/DDBJ whole genome shotgun (WGS) entry which is preliminary data.</text>
</comment>
<dbReference type="NCBIfam" id="NF006087">
    <property type="entry name" value="PRK08236.1"/>
    <property type="match status" value="1"/>
</dbReference>
<accession>A0A920C7Y8</accession>
<comment type="similarity">
    <text evidence="1">Belongs to the PNP/UDP phosphorylase family. Futalosine hydrolase subfamily.</text>
</comment>
<dbReference type="InterPro" id="IPR019963">
    <property type="entry name" value="FL_hydrolase_MqnB"/>
</dbReference>
<dbReference type="CDD" id="cd17766">
    <property type="entry name" value="futalosine_nucleosidase_MqnB"/>
    <property type="match status" value="1"/>
</dbReference>
<keyword evidence="1" id="KW-0474">Menaquinone biosynthesis</keyword>
<evidence type="ECO:0000259" key="3">
    <source>
        <dbReference type="Pfam" id="PF01048"/>
    </source>
</evidence>
<dbReference type="Pfam" id="PF01048">
    <property type="entry name" value="PNP_UDP_1"/>
    <property type="match status" value="1"/>
</dbReference>
<comment type="catalytic activity">
    <reaction evidence="1">
        <text>futalosine + H2O = dehypoxanthine futalosine + hypoxanthine</text>
        <dbReference type="Rhea" id="RHEA:25904"/>
        <dbReference type="ChEBI" id="CHEBI:15377"/>
        <dbReference type="ChEBI" id="CHEBI:17368"/>
        <dbReference type="ChEBI" id="CHEBI:58863"/>
        <dbReference type="ChEBI" id="CHEBI:58864"/>
        <dbReference type="EC" id="3.2.2.26"/>
    </reaction>
</comment>
<keyword evidence="5" id="KW-1185">Reference proteome</keyword>
<dbReference type="GO" id="GO:0008930">
    <property type="term" value="F:methylthioadenosine nucleosidase activity"/>
    <property type="evidence" value="ECO:0007669"/>
    <property type="project" value="TreeGrafter"/>
</dbReference>
<dbReference type="AlphaFoldDB" id="A0A920C7Y8"/>
<dbReference type="PANTHER" id="PTHR46832">
    <property type="entry name" value="5'-METHYLTHIOADENOSINE/S-ADENOSYLHOMOCYSTEINE NUCLEOSIDASE"/>
    <property type="match status" value="1"/>
</dbReference>
<organism evidence="4 5">
    <name type="scientific">Paenibacillus albilobatus</name>
    <dbReference type="NCBI Taxonomy" id="2716884"/>
    <lineage>
        <taxon>Bacteria</taxon>
        <taxon>Bacillati</taxon>
        <taxon>Bacillota</taxon>
        <taxon>Bacilli</taxon>
        <taxon>Bacillales</taxon>
        <taxon>Paenibacillaceae</taxon>
        <taxon>Paenibacillus</taxon>
    </lineage>
</organism>
<dbReference type="GO" id="GO:0005829">
    <property type="term" value="C:cytosol"/>
    <property type="evidence" value="ECO:0007669"/>
    <property type="project" value="TreeGrafter"/>
</dbReference>
<evidence type="ECO:0000256" key="2">
    <source>
        <dbReference type="NCBIfam" id="TIGR03664"/>
    </source>
</evidence>
<dbReference type="GO" id="GO:0019284">
    <property type="term" value="P:L-methionine salvage from S-adenosylmethionine"/>
    <property type="evidence" value="ECO:0007669"/>
    <property type="project" value="TreeGrafter"/>
</dbReference>
<comment type="pathway">
    <text evidence="1">Quinol/quinone metabolism; menaquinone biosynthesis.</text>
</comment>
<gene>
    <name evidence="1 4" type="primary">mqnB</name>
    <name evidence="4" type="ORF">J2TS6_06420</name>
</gene>
<reference evidence="4" key="1">
    <citation type="submission" date="2021-03" db="EMBL/GenBank/DDBJ databases">
        <title>Antimicrobial resistance genes in bacteria isolated from Japanese honey, and their potential for conferring macrolide and lincosamide resistance in the American foulbrood pathogen Paenibacillus larvae.</title>
        <authorList>
            <person name="Okamoto M."/>
            <person name="Kumagai M."/>
            <person name="Kanamori H."/>
            <person name="Takamatsu D."/>
        </authorList>
    </citation>
    <scope>NUCLEOTIDE SEQUENCE</scope>
    <source>
        <strain evidence="4">J2TS6</strain>
    </source>
</reference>
<dbReference type="GO" id="GO:0009116">
    <property type="term" value="P:nucleoside metabolic process"/>
    <property type="evidence" value="ECO:0007669"/>
    <property type="project" value="InterPro"/>
</dbReference>
<dbReference type="EC" id="3.2.2.26" evidence="1 2"/>
<dbReference type="EMBL" id="BORQ01000001">
    <property type="protein sequence ID" value="GIO29501.1"/>
    <property type="molecule type" value="Genomic_DNA"/>
</dbReference>
<keyword evidence="1 4" id="KW-0378">Hydrolase</keyword>
<evidence type="ECO:0000313" key="5">
    <source>
        <dbReference type="Proteomes" id="UP000679779"/>
    </source>
</evidence>
<sequence length="236" mass="24223">MKSDLETVMHDDETSLPAHAGGRILIMTAVEAEQQAVLRGIGDAAELFNVQLAGFGPASAAARTAAELAKGRYGLVISAGIGGGFAGRADIGSTVIADRIVAADLGAESPDGFLSVDELGFGRSVIMPDSALVQTVTDAMISAEIPAVRGAILTVTTGTGTAETTASLLSRHGDAAAEGMEGFGVATAAKLWNLPVLEIRTISNIVGPRDRSAWRFGEAFAALEAAGNILRRVFTE</sequence>
<dbReference type="NCBIfam" id="TIGR03664">
    <property type="entry name" value="fut_nucase"/>
    <property type="match status" value="1"/>
</dbReference>
<dbReference type="Proteomes" id="UP000679779">
    <property type="component" value="Unassembled WGS sequence"/>
</dbReference>
<name>A0A920C7Y8_9BACL</name>
<dbReference type="SUPFAM" id="SSF53167">
    <property type="entry name" value="Purine and uridine phosphorylases"/>
    <property type="match status" value="1"/>
</dbReference>
<dbReference type="InterPro" id="IPR035994">
    <property type="entry name" value="Nucleoside_phosphorylase_sf"/>
</dbReference>
<evidence type="ECO:0000256" key="1">
    <source>
        <dbReference type="HAMAP-Rule" id="MF_00991"/>
    </source>
</evidence>
<dbReference type="HAMAP" id="MF_00991">
    <property type="entry name" value="MqnB"/>
    <property type="match status" value="1"/>
</dbReference>
<proteinExistence type="inferred from homology"/>
<protein>
    <recommendedName>
        <fullName evidence="1 2">Futalosine hydrolase</fullName>
        <shortName evidence="1">FL hydrolase</shortName>
        <ecNumber evidence="1 2">3.2.2.26</ecNumber>
    </recommendedName>
    <alternativeName>
        <fullName evidence="1">Futalosine nucleosidase</fullName>
    </alternativeName>
    <alternativeName>
        <fullName evidence="1">Menaquinone biosynthetic enzyme MqnB</fullName>
    </alternativeName>
</protein>
<dbReference type="InterPro" id="IPR000845">
    <property type="entry name" value="Nucleoside_phosphorylase_d"/>
</dbReference>
<dbReference type="PANTHER" id="PTHR46832:SF2">
    <property type="entry name" value="FUTALOSINE HYDROLASE"/>
    <property type="match status" value="1"/>
</dbReference>
<evidence type="ECO:0000313" key="4">
    <source>
        <dbReference type="EMBL" id="GIO29501.1"/>
    </source>
</evidence>
<dbReference type="GO" id="GO:0009234">
    <property type="term" value="P:menaquinone biosynthetic process"/>
    <property type="evidence" value="ECO:0007669"/>
    <property type="project" value="UniProtKB-UniRule"/>
</dbReference>